<feature type="transmembrane region" description="Helical" evidence="1">
    <location>
        <begin position="107"/>
        <end position="130"/>
    </location>
</feature>
<evidence type="ECO:0000259" key="2">
    <source>
        <dbReference type="Pfam" id="PF09990"/>
    </source>
</evidence>
<protein>
    <submittedName>
        <fullName evidence="3">Uncharacterized membrane protein</fullName>
    </submittedName>
</protein>
<feature type="transmembrane region" description="Helical" evidence="1">
    <location>
        <begin position="12"/>
        <end position="30"/>
    </location>
</feature>
<accession>A0A1H2DPI2</accession>
<evidence type="ECO:0000256" key="1">
    <source>
        <dbReference type="SAM" id="Phobius"/>
    </source>
</evidence>
<keyword evidence="1" id="KW-0812">Transmembrane</keyword>
<evidence type="ECO:0000313" key="4">
    <source>
        <dbReference type="Proteomes" id="UP000182882"/>
    </source>
</evidence>
<evidence type="ECO:0000313" key="3">
    <source>
        <dbReference type="EMBL" id="SDT84813.1"/>
    </source>
</evidence>
<sequence>MKHPIHPMLVHFPIATWFLATMADIASLFTNEQVGWVAGVLLIIGTITALLAMMTGLLELGKIDQQSPALKIANQHMILMMISWSFYAVSLFLRLNGTHLEQPGLMAISFSIMGFIFLCSAGWMGGKLVYEHGVGIHHLKKENLNQ</sequence>
<organism evidence="3 4">
    <name type="scientific">Nitrosomonas ureae</name>
    <dbReference type="NCBI Taxonomy" id="44577"/>
    <lineage>
        <taxon>Bacteria</taxon>
        <taxon>Pseudomonadati</taxon>
        <taxon>Pseudomonadota</taxon>
        <taxon>Betaproteobacteria</taxon>
        <taxon>Nitrosomonadales</taxon>
        <taxon>Nitrosomonadaceae</taxon>
        <taxon>Nitrosomonas</taxon>
    </lineage>
</organism>
<dbReference type="InterPro" id="IPR019251">
    <property type="entry name" value="DUF2231_TM"/>
</dbReference>
<keyword evidence="4" id="KW-1185">Reference proteome</keyword>
<dbReference type="KEGG" id="nur:ATY38_00685"/>
<dbReference type="Pfam" id="PF09990">
    <property type="entry name" value="DUF2231"/>
    <property type="match status" value="1"/>
</dbReference>
<name>A0A1H2DPI2_9PROT</name>
<dbReference type="Proteomes" id="UP000182882">
    <property type="component" value="Unassembled WGS sequence"/>
</dbReference>
<reference evidence="4" key="1">
    <citation type="submission" date="2016-10" db="EMBL/GenBank/DDBJ databases">
        <authorList>
            <person name="Varghese N."/>
            <person name="Submissions S."/>
        </authorList>
    </citation>
    <scope>NUCLEOTIDE SEQUENCE [LARGE SCALE GENOMIC DNA]</scope>
    <source>
        <strain evidence="4">Nm10</strain>
    </source>
</reference>
<feature type="transmembrane region" description="Helical" evidence="1">
    <location>
        <begin position="36"/>
        <end position="58"/>
    </location>
</feature>
<gene>
    <name evidence="3" type="ORF">SAMN05216406_102121</name>
</gene>
<dbReference type="AlphaFoldDB" id="A0A1H2DPI2"/>
<keyword evidence="1" id="KW-1133">Transmembrane helix</keyword>
<dbReference type="RefSeq" id="WP_062557597.1">
    <property type="nucleotide sequence ID" value="NZ_CP013341.1"/>
</dbReference>
<feature type="domain" description="DUF2231" evidence="2">
    <location>
        <begin position="2"/>
        <end position="136"/>
    </location>
</feature>
<feature type="transmembrane region" description="Helical" evidence="1">
    <location>
        <begin position="78"/>
        <end position="95"/>
    </location>
</feature>
<proteinExistence type="predicted"/>
<keyword evidence="1" id="KW-0472">Membrane</keyword>
<dbReference type="EMBL" id="FNLN01000002">
    <property type="protein sequence ID" value="SDT84813.1"/>
    <property type="molecule type" value="Genomic_DNA"/>
</dbReference>